<evidence type="ECO:0000313" key="2">
    <source>
        <dbReference type="EMBL" id="CAD0001496.1"/>
    </source>
</evidence>
<dbReference type="SUPFAM" id="SSF82185">
    <property type="entry name" value="Histone H3 K4-specific methyltransferase SET7/9 N-terminal domain"/>
    <property type="match status" value="1"/>
</dbReference>
<dbReference type="SUPFAM" id="SSF74653">
    <property type="entry name" value="TolA/TonB C-terminal domain"/>
    <property type="match status" value="1"/>
</dbReference>
<dbReference type="RefSeq" id="WP_180907880.1">
    <property type="nucleotide sequence ID" value="NZ_CAIJDP010000057.1"/>
</dbReference>
<organism evidence="2 3">
    <name type="scientific">Flavobacterium salmonis</name>
    <dbReference type="NCBI Taxonomy" id="2654844"/>
    <lineage>
        <taxon>Bacteria</taxon>
        <taxon>Pseudomonadati</taxon>
        <taxon>Bacteroidota</taxon>
        <taxon>Flavobacteriia</taxon>
        <taxon>Flavobacteriales</taxon>
        <taxon>Flavobacteriaceae</taxon>
        <taxon>Flavobacterium</taxon>
    </lineage>
</organism>
<dbReference type="EMBL" id="CAIJDP010000057">
    <property type="protein sequence ID" value="CAD0001496.1"/>
    <property type="molecule type" value="Genomic_DNA"/>
</dbReference>
<dbReference type="Gene3D" id="3.30.1150.10">
    <property type="match status" value="1"/>
</dbReference>
<evidence type="ECO:0000259" key="1">
    <source>
        <dbReference type="Pfam" id="PF03544"/>
    </source>
</evidence>
<gene>
    <name evidence="2" type="ORF">FLAT13_00609</name>
</gene>
<dbReference type="Gene3D" id="3.90.930.1">
    <property type="match status" value="1"/>
</dbReference>
<protein>
    <recommendedName>
        <fullName evidence="1">TonB C-terminal domain-containing protein</fullName>
    </recommendedName>
</protein>
<accession>A0A6V6YQ44</accession>
<feature type="domain" description="TonB C-terminal" evidence="1">
    <location>
        <begin position="247"/>
        <end position="309"/>
    </location>
</feature>
<name>A0A6V6YQ44_9FLAO</name>
<evidence type="ECO:0000313" key="3">
    <source>
        <dbReference type="Proteomes" id="UP000530060"/>
    </source>
</evidence>
<comment type="caution">
    <text evidence="2">The sequence shown here is derived from an EMBL/GenBank/DDBJ whole genome shotgun (WGS) entry which is preliminary data.</text>
</comment>
<keyword evidence="3" id="KW-1185">Reference proteome</keyword>
<dbReference type="Pfam" id="PF03544">
    <property type="entry name" value="TonB_C"/>
    <property type="match status" value="1"/>
</dbReference>
<proteinExistence type="predicted"/>
<reference evidence="2 3" key="1">
    <citation type="submission" date="2020-06" db="EMBL/GenBank/DDBJ databases">
        <authorList>
            <person name="Criscuolo A."/>
        </authorList>
    </citation>
    <scope>NUCLEOTIDE SEQUENCE [LARGE SCALE GENOMIC DNA]</scope>
    <source>
        <strain evidence="3">CIP 111411</strain>
    </source>
</reference>
<dbReference type="InterPro" id="IPR037682">
    <property type="entry name" value="TonB_C"/>
</dbReference>
<dbReference type="Proteomes" id="UP000530060">
    <property type="component" value="Unassembled WGS sequence"/>
</dbReference>
<sequence>MKPILYSVLFFLIPKLVISQVTSNIKTIYLDSLWQKTSQENHKYYRVIKGYYSKNPDIYQVSDYYKSGVLEKEGLSKTKEGDSKTGEFIFYYENGIKKSVSNYVSNLLSGKETKWYENGILKEEGEYIVDEKKKTSLYKVNQFWSSNSKQKVIDGNGEYEETGEMFFASGQVRNGFKDGLWEGYDRKTGYTFSENYKNQKLVSGVSIDSEKVAHNYTVIKKKPEPKNGLEKFYAYVGRNFKYNVPTGINGKVITSFIVDEEGKLVEPKTIKSFGYGTDEEAIRVITNSEKWNPGEIRGIKVRCQYTLPITIQSSTNM</sequence>
<dbReference type="GO" id="GO:0055085">
    <property type="term" value="P:transmembrane transport"/>
    <property type="evidence" value="ECO:0007669"/>
    <property type="project" value="InterPro"/>
</dbReference>
<dbReference type="AlphaFoldDB" id="A0A6V6YQ44"/>